<evidence type="ECO:0000256" key="6">
    <source>
        <dbReference type="ARBA" id="ARBA00023211"/>
    </source>
</evidence>
<dbReference type="PANTHER" id="PTHR12318">
    <property type="entry name" value="TESTOSTERONE-REGULATED PROTEIN RP2"/>
    <property type="match status" value="1"/>
</dbReference>
<keyword evidence="6" id="KW-0464">Manganese</keyword>
<dbReference type="InterPro" id="IPR000086">
    <property type="entry name" value="NUDIX_hydrolase_dom"/>
</dbReference>
<gene>
    <name evidence="8" type="ORF">METZ01_LOCUS10228</name>
</gene>
<dbReference type="PANTHER" id="PTHR12318:SF0">
    <property type="entry name" value="ACYL-COENZYME A DIPHOSPHATASE NUDT19"/>
    <property type="match status" value="1"/>
</dbReference>
<evidence type="ECO:0000313" key="8">
    <source>
        <dbReference type="EMBL" id="SUZ57374.1"/>
    </source>
</evidence>
<evidence type="ECO:0000256" key="3">
    <source>
        <dbReference type="ARBA" id="ARBA00022723"/>
    </source>
</evidence>
<keyword evidence="3" id="KW-0479">Metal-binding</keyword>
<comment type="cofactor">
    <cofactor evidence="1">
        <name>Mn(2+)</name>
        <dbReference type="ChEBI" id="CHEBI:29035"/>
    </cofactor>
</comment>
<keyword evidence="5" id="KW-0460">Magnesium</keyword>
<dbReference type="GO" id="GO:0016818">
    <property type="term" value="F:hydrolase activity, acting on acid anhydrides, in phosphorus-containing anhydrides"/>
    <property type="evidence" value="ECO:0007669"/>
    <property type="project" value="InterPro"/>
</dbReference>
<reference evidence="8" key="1">
    <citation type="submission" date="2018-05" db="EMBL/GenBank/DDBJ databases">
        <authorList>
            <person name="Lanie J.A."/>
            <person name="Ng W.-L."/>
            <person name="Kazmierczak K.M."/>
            <person name="Andrzejewski T.M."/>
            <person name="Davidsen T.M."/>
            <person name="Wayne K.J."/>
            <person name="Tettelin H."/>
            <person name="Glass J.I."/>
            <person name="Rusch D."/>
            <person name="Podicherti R."/>
            <person name="Tsui H.-C.T."/>
            <person name="Winkler M.E."/>
        </authorList>
    </citation>
    <scope>NUCLEOTIDE SEQUENCE</scope>
</reference>
<keyword evidence="4" id="KW-0378">Hydrolase</keyword>
<evidence type="ECO:0000256" key="1">
    <source>
        <dbReference type="ARBA" id="ARBA00001936"/>
    </source>
</evidence>
<sequence length="249" mass="27861">MVDIRKAATVLIVRPGGRGPELFMLQRPGRGVFPDLHVFPGGKVDEEDANLEASCFGLNDRLASRKLGLEGNAIRYWVTVIRECFEESGVLLARRYGEDFCFRDDEERTHYQELRGRLLAGETDFASIIGSEGLELATDRVHYFSHWITPETAPARFDTRFFLAAMPSGQQAVGDVRETVSGEWISAADALQRHATGDWQMIYPTLTTLNSVADYGSVEALVDSVREGRHLDAVTSELHRQGMQNLQNE</sequence>
<name>A0A381NTD2_9ZZZZ</name>
<proteinExistence type="predicted"/>
<comment type="cofactor">
    <cofactor evidence="2">
        <name>Mg(2+)</name>
        <dbReference type="ChEBI" id="CHEBI:18420"/>
    </cofactor>
</comment>
<evidence type="ECO:0000256" key="5">
    <source>
        <dbReference type="ARBA" id="ARBA00022842"/>
    </source>
</evidence>
<feature type="domain" description="Nudix hydrolase" evidence="7">
    <location>
        <begin position="3"/>
        <end position="172"/>
    </location>
</feature>
<dbReference type="PROSITE" id="PS51462">
    <property type="entry name" value="NUDIX"/>
    <property type="match status" value="1"/>
</dbReference>
<dbReference type="EMBL" id="UINC01000555">
    <property type="protein sequence ID" value="SUZ57374.1"/>
    <property type="molecule type" value="Genomic_DNA"/>
</dbReference>
<dbReference type="SUPFAM" id="SSF55811">
    <property type="entry name" value="Nudix"/>
    <property type="match status" value="1"/>
</dbReference>
<dbReference type="GO" id="GO:0046872">
    <property type="term" value="F:metal ion binding"/>
    <property type="evidence" value="ECO:0007669"/>
    <property type="project" value="UniProtKB-KW"/>
</dbReference>
<dbReference type="CDD" id="cd18870">
    <property type="entry name" value="NUDIX_AcylCoAdiphos_Nudt19"/>
    <property type="match status" value="1"/>
</dbReference>
<dbReference type="Gene3D" id="3.90.79.10">
    <property type="entry name" value="Nucleoside Triphosphate Pyrophosphohydrolase"/>
    <property type="match status" value="1"/>
</dbReference>
<evidence type="ECO:0000256" key="4">
    <source>
        <dbReference type="ARBA" id="ARBA00022801"/>
    </source>
</evidence>
<accession>A0A381NTD2</accession>
<dbReference type="InterPro" id="IPR015797">
    <property type="entry name" value="NUDIX_hydrolase-like_dom_sf"/>
</dbReference>
<evidence type="ECO:0000259" key="7">
    <source>
        <dbReference type="PROSITE" id="PS51462"/>
    </source>
</evidence>
<evidence type="ECO:0000256" key="2">
    <source>
        <dbReference type="ARBA" id="ARBA00001946"/>
    </source>
</evidence>
<dbReference type="AlphaFoldDB" id="A0A381NTD2"/>
<dbReference type="InterPro" id="IPR039121">
    <property type="entry name" value="NUDT19"/>
</dbReference>
<organism evidence="8">
    <name type="scientific">marine metagenome</name>
    <dbReference type="NCBI Taxonomy" id="408172"/>
    <lineage>
        <taxon>unclassified sequences</taxon>
        <taxon>metagenomes</taxon>
        <taxon>ecological metagenomes</taxon>
    </lineage>
</organism>
<protein>
    <recommendedName>
        <fullName evidence="7">Nudix hydrolase domain-containing protein</fullName>
    </recommendedName>
</protein>